<dbReference type="GO" id="GO:0016791">
    <property type="term" value="F:phosphatase activity"/>
    <property type="evidence" value="ECO:0007669"/>
    <property type="project" value="UniProtKB-ARBA"/>
</dbReference>
<reference evidence="2 3" key="1">
    <citation type="submission" date="2015-04" db="EMBL/GenBank/DDBJ databases">
        <title>Complete genome sequence of Schizopora paradoxa KUC8140, a cosmopolitan wood degrader in East Asia.</title>
        <authorList>
            <consortium name="DOE Joint Genome Institute"/>
            <person name="Min B."/>
            <person name="Park H."/>
            <person name="Jang Y."/>
            <person name="Kim J.-J."/>
            <person name="Kim K.H."/>
            <person name="Pangilinan J."/>
            <person name="Lipzen A."/>
            <person name="Riley R."/>
            <person name="Grigoriev I.V."/>
            <person name="Spatafora J.W."/>
            <person name="Choi I.-G."/>
        </authorList>
    </citation>
    <scope>NUCLEOTIDE SEQUENCE [LARGE SCALE GENOMIC DNA]</scope>
    <source>
        <strain evidence="2 3">KUC8140</strain>
    </source>
</reference>
<dbReference type="Pfam" id="PF00702">
    <property type="entry name" value="Hydrolase"/>
    <property type="match status" value="1"/>
</dbReference>
<evidence type="ECO:0000313" key="2">
    <source>
        <dbReference type="EMBL" id="KLO05906.1"/>
    </source>
</evidence>
<dbReference type="SUPFAM" id="SSF56784">
    <property type="entry name" value="HAD-like"/>
    <property type="match status" value="1"/>
</dbReference>
<dbReference type="InterPro" id="IPR023198">
    <property type="entry name" value="PGP-like_dom2"/>
</dbReference>
<organism evidence="2 3">
    <name type="scientific">Schizopora paradoxa</name>
    <dbReference type="NCBI Taxonomy" id="27342"/>
    <lineage>
        <taxon>Eukaryota</taxon>
        <taxon>Fungi</taxon>
        <taxon>Dikarya</taxon>
        <taxon>Basidiomycota</taxon>
        <taxon>Agaricomycotina</taxon>
        <taxon>Agaricomycetes</taxon>
        <taxon>Hymenochaetales</taxon>
        <taxon>Schizoporaceae</taxon>
        <taxon>Schizopora</taxon>
    </lineage>
</organism>
<dbReference type="SFLD" id="SFLDG01129">
    <property type="entry name" value="C1.5:_HAD__Beta-PGM__Phosphata"/>
    <property type="match status" value="1"/>
</dbReference>
<dbReference type="NCBIfam" id="TIGR01509">
    <property type="entry name" value="HAD-SF-IA-v3"/>
    <property type="match status" value="1"/>
</dbReference>
<dbReference type="InParanoid" id="A0A0H2RM60"/>
<dbReference type="PANTHER" id="PTHR47829:SF1">
    <property type="entry name" value="HAD FAMILY PHOSPHATASE"/>
    <property type="match status" value="1"/>
</dbReference>
<evidence type="ECO:0000256" key="1">
    <source>
        <dbReference type="SAM" id="MobiDB-lite"/>
    </source>
</evidence>
<sequence length="308" mass="33859">MPLPNIRAVIFDIGGVVARSPLIAIAAYEAEKGLPKDYINCSITSRGPNGAWQRFERGELSLFPFYQAFGRELSDTANGNVWFTEYCKRRNLECPELPTSLDVNGRELFGRMMREGSTLDENVVRAIRRIREGGRWRVIALTNNFSKLGSTREELATVCDVPDHDEEAAAALKSLQARHPDEVFDATSELAFLGWGEGIVPPSLRALFDDFCDSSTLGMRKPERGIYLLACERNGVKPHECVFLDDLGMNLKAARDLGMETIHVPIGGILGALRRLEDVLGIDLTSPSSDGTKPSASASARANSSSRL</sequence>
<dbReference type="InterPro" id="IPR052898">
    <property type="entry name" value="ACAD10-like"/>
</dbReference>
<dbReference type="STRING" id="27342.A0A0H2RM60"/>
<dbReference type="InterPro" id="IPR023214">
    <property type="entry name" value="HAD_sf"/>
</dbReference>
<accession>A0A0H2RM60</accession>
<name>A0A0H2RM60_9AGAM</name>
<dbReference type="InterPro" id="IPR036412">
    <property type="entry name" value="HAD-like_sf"/>
</dbReference>
<dbReference type="Gene3D" id="3.40.50.1000">
    <property type="entry name" value="HAD superfamily/HAD-like"/>
    <property type="match status" value="1"/>
</dbReference>
<feature type="region of interest" description="Disordered" evidence="1">
    <location>
        <begin position="287"/>
        <end position="308"/>
    </location>
</feature>
<dbReference type="InterPro" id="IPR006439">
    <property type="entry name" value="HAD-SF_hydro_IA"/>
</dbReference>
<evidence type="ECO:0000313" key="3">
    <source>
        <dbReference type="Proteomes" id="UP000053477"/>
    </source>
</evidence>
<gene>
    <name evidence="2" type="ORF">SCHPADRAFT_910710</name>
</gene>
<keyword evidence="3" id="KW-1185">Reference proteome</keyword>
<dbReference type="PANTHER" id="PTHR47829">
    <property type="entry name" value="HYDROLASE, PUTATIVE (AFU_ORTHOLOGUE AFUA_1G12880)-RELATED"/>
    <property type="match status" value="1"/>
</dbReference>
<dbReference type="CDD" id="cd02603">
    <property type="entry name" value="HAD_sEH-N_like"/>
    <property type="match status" value="1"/>
</dbReference>
<dbReference type="EMBL" id="KQ086256">
    <property type="protein sequence ID" value="KLO05906.1"/>
    <property type="molecule type" value="Genomic_DNA"/>
</dbReference>
<dbReference type="Proteomes" id="UP000053477">
    <property type="component" value="Unassembled WGS sequence"/>
</dbReference>
<dbReference type="SFLD" id="SFLDS00003">
    <property type="entry name" value="Haloacid_Dehalogenase"/>
    <property type="match status" value="1"/>
</dbReference>
<protein>
    <submittedName>
        <fullName evidence="2">HAD-like protein</fullName>
    </submittedName>
</protein>
<dbReference type="OrthoDB" id="1694274at2759"/>
<dbReference type="Gene3D" id="1.10.150.240">
    <property type="entry name" value="Putative phosphatase, domain 2"/>
    <property type="match status" value="1"/>
</dbReference>
<dbReference type="AlphaFoldDB" id="A0A0H2RM60"/>
<feature type="compositionally biased region" description="Low complexity" evidence="1">
    <location>
        <begin position="295"/>
        <end position="308"/>
    </location>
</feature>
<proteinExistence type="predicted"/>